<evidence type="ECO:0000256" key="1">
    <source>
        <dbReference type="ARBA" id="ARBA00007664"/>
    </source>
</evidence>
<dbReference type="PROSITE" id="PS50240">
    <property type="entry name" value="TRYPSIN_DOM"/>
    <property type="match status" value="1"/>
</dbReference>
<dbReference type="GO" id="GO:0006508">
    <property type="term" value="P:proteolysis"/>
    <property type="evidence" value="ECO:0007669"/>
    <property type="project" value="UniProtKB-KW"/>
</dbReference>
<evidence type="ECO:0000256" key="2">
    <source>
        <dbReference type="ARBA" id="ARBA00022670"/>
    </source>
</evidence>
<dbReference type="InterPro" id="IPR001314">
    <property type="entry name" value="Peptidase_S1A"/>
</dbReference>
<proteinExistence type="inferred from homology"/>
<name>A0A6A5T463_9PLEO</name>
<dbReference type="PRINTS" id="PR00722">
    <property type="entry name" value="CHYMOTRYPSIN"/>
</dbReference>
<dbReference type="InterPro" id="IPR050430">
    <property type="entry name" value="Peptidase_S1"/>
</dbReference>
<dbReference type="PANTHER" id="PTHR24276:SF98">
    <property type="entry name" value="FI18310P1-RELATED"/>
    <property type="match status" value="1"/>
</dbReference>
<dbReference type="PANTHER" id="PTHR24276">
    <property type="entry name" value="POLYSERASE-RELATED"/>
    <property type="match status" value="1"/>
</dbReference>
<gene>
    <name evidence="9" type="ORF">EJ02DRAFT_198856</name>
</gene>
<dbReference type="FunFam" id="2.40.10.10:FF:000077">
    <property type="entry name" value="Predicted protein"/>
    <property type="match status" value="1"/>
</dbReference>
<dbReference type="InterPro" id="IPR033116">
    <property type="entry name" value="TRYPSIN_SER"/>
</dbReference>
<evidence type="ECO:0000256" key="6">
    <source>
        <dbReference type="RuleBase" id="RU363034"/>
    </source>
</evidence>
<dbReference type="SMART" id="SM00020">
    <property type="entry name" value="Tryp_SPc"/>
    <property type="match status" value="1"/>
</dbReference>
<dbReference type="AlphaFoldDB" id="A0A6A5T463"/>
<feature type="signal peptide" evidence="7">
    <location>
        <begin position="1"/>
        <end position="17"/>
    </location>
</feature>
<accession>A0A6A5T463</accession>
<evidence type="ECO:0000256" key="4">
    <source>
        <dbReference type="ARBA" id="ARBA00022825"/>
    </source>
</evidence>
<dbReference type="OrthoDB" id="6380398at2759"/>
<dbReference type="InterPro" id="IPR009003">
    <property type="entry name" value="Peptidase_S1_PA"/>
</dbReference>
<dbReference type="Gene3D" id="2.40.10.10">
    <property type="entry name" value="Trypsin-like serine proteases"/>
    <property type="match status" value="2"/>
</dbReference>
<dbReference type="Pfam" id="PF00089">
    <property type="entry name" value="Trypsin"/>
    <property type="match status" value="1"/>
</dbReference>
<organism evidence="9 10">
    <name type="scientific">Clathrospora elynae</name>
    <dbReference type="NCBI Taxonomy" id="706981"/>
    <lineage>
        <taxon>Eukaryota</taxon>
        <taxon>Fungi</taxon>
        <taxon>Dikarya</taxon>
        <taxon>Ascomycota</taxon>
        <taxon>Pezizomycotina</taxon>
        <taxon>Dothideomycetes</taxon>
        <taxon>Pleosporomycetidae</taxon>
        <taxon>Pleosporales</taxon>
        <taxon>Diademaceae</taxon>
        <taxon>Clathrospora</taxon>
    </lineage>
</organism>
<keyword evidence="2 6" id="KW-0645">Protease</keyword>
<evidence type="ECO:0000313" key="9">
    <source>
        <dbReference type="EMBL" id="KAF1946864.1"/>
    </source>
</evidence>
<keyword evidence="4 6" id="KW-0720">Serine protease</keyword>
<comment type="similarity">
    <text evidence="1">Belongs to the peptidase S1 family.</text>
</comment>
<dbReference type="InterPro" id="IPR018114">
    <property type="entry name" value="TRYPSIN_HIS"/>
</dbReference>
<evidence type="ECO:0000259" key="8">
    <source>
        <dbReference type="PROSITE" id="PS50240"/>
    </source>
</evidence>
<feature type="chain" id="PRO_5025416935" evidence="7">
    <location>
        <begin position="18"/>
        <end position="264"/>
    </location>
</feature>
<evidence type="ECO:0000256" key="3">
    <source>
        <dbReference type="ARBA" id="ARBA00022801"/>
    </source>
</evidence>
<dbReference type="Proteomes" id="UP000800038">
    <property type="component" value="Unassembled WGS sequence"/>
</dbReference>
<dbReference type="InterPro" id="IPR001254">
    <property type="entry name" value="Trypsin_dom"/>
</dbReference>
<evidence type="ECO:0000256" key="5">
    <source>
        <dbReference type="ARBA" id="ARBA00023157"/>
    </source>
</evidence>
<keyword evidence="3 6" id="KW-0378">Hydrolase</keyword>
<dbReference type="SUPFAM" id="SSF50494">
    <property type="entry name" value="Trypsin-like serine proteases"/>
    <property type="match status" value="1"/>
</dbReference>
<feature type="domain" description="Peptidase S1" evidence="8">
    <location>
        <begin position="37"/>
        <end position="264"/>
    </location>
</feature>
<evidence type="ECO:0000256" key="7">
    <source>
        <dbReference type="SAM" id="SignalP"/>
    </source>
</evidence>
<dbReference type="GO" id="GO:0004252">
    <property type="term" value="F:serine-type endopeptidase activity"/>
    <property type="evidence" value="ECO:0007669"/>
    <property type="project" value="InterPro"/>
</dbReference>
<dbReference type="PROSITE" id="PS00134">
    <property type="entry name" value="TRYPSIN_HIS"/>
    <property type="match status" value="1"/>
</dbReference>
<protein>
    <submittedName>
        <fullName evidence="9">Trypsin</fullName>
    </submittedName>
</protein>
<dbReference type="InterPro" id="IPR043504">
    <property type="entry name" value="Peptidase_S1_PA_chymotrypsin"/>
</dbReference>
<sequence length="264" mass="26710">MRFQSLIAVALPALVLAAPTPQDPDYEFPEGVPTEEIVGGSIASSGEFPYIVSLQRSGSHFCGGSLLNANTVITAGHCSVSSVVSPISGLRVRAGSLNRNSGGTLVSVTSVKVHPNYSSGLQDYDVAIWKLATSIPSSSTIGYASLAAANSDPASGSTTTVAGWGALSEGGSSPTSLYKVSVPVVSRASCRTAYGTSAVTDRMFCAGTTAGGKDSCQGDSGGPIIDSSKALVGLVSWGDGCARPNVPGVYSRVGALRPFIDANV</sequence>
<keyword evidence="7" id="KW-0732">Signal</keyword>
<dbReference type="CDD" id="cd00190">
    <property type="entry name" value="Tryp_SPc"/>
    <property type="match status" value="1"/>
</dbReference>
<reference evidence="9" key="1">
    <citation type="journal article" date="2020" name="Stud. Mycol.">
        <title>101 Dothideomycetes genomes: a test case for predicting lifestyles and emergence of pathogens.</title>
        <authorList>
            <person name="Haridas S."/>
            <person name="Albert R."/>
            <person name="Binder M."/>
            <person name="Bloem J."/>
            <person name="Labutti K."/>
            <person name="Salamov A."/>
            <person name="Andreopoulos B."/>
            <person name="Baker S."/>
            <person name="Barry K."/>
            <person name="Bills G."/>
            <person name="Bluhm B."/>
            <person name="Cannon C."/>
            <person name="Castanera R."/>
            <person name="Culley D."/>
            <person name="Daum C."/>
            <person name="Ezra D."/>
            <person name="Gonzalez J."/>
            <person name="Henrissat B."/>
            <person name="Kuo A."/>
            <person name="Liang C."/>
            <person name="Lipzen A."/>
            <person name="Lutzoni F."/>
            <person name="Magnuson J."/>
            <person name="Mondo S."/>
            <person name="Nolan M."/>
            <person name="Ohm R."/>
            <person name="Pangilinan J."/>
            <person name="Park H.-J."/>
            <person name="Ramirez L."/>
            <person name="Alfaro M."/>
            <person name="Sun H."/>
            <person name="Tritt A."/>
            <person name="Yoshinaga Y."/>
            <person name="Zwiers L.-H."/>
            <person name="Turgeon B."/>
            <person name="Goodwin S."/>
            <person name="Spatafora J."/>
            <person name="Crous P."/>
            <person name="Grigoriev I."/>
        </authorList>
    </citation>
    <scope>NUCLEOTIDE SEQUENCE</scope>
    <source>
        <strain evidence="9">CBS 161.51</strain>
    </source>
</reference>
<evidence type="ECO:0000313" key="10">
    <source>
        <dbReference type="Proteomes" id="UP000800038"/>
    </source>
</evidence>
<keyword evidence="5" id="KW-1015">Disulfide bond</keyword>
<dbReference type="PROSITE" id="PS00135">
    <property type="entry name" value="TRYPSIN_SER"/>
    <property type="match status" value="1"/>
</dbReference>
<keyword evidence="10" id="KW-1185">Reference proteome</keyword>
<dbReference type="EMBL" id="ML976001">
    <property type="protein sequence ID" value="KAF1946864.1"/>
    <property type="molecule type" value="Genomic_DNA"/>
</dbReference>